<feature type="non-terminal residue" evidence="2">
    <location>
        <position position="473"/>
    </location>
</feature>
<dbReference type="InterPro" id="IPR036396">
    <property type="entry name" value="Cyt_P450_sf"/>
</dbReference>
<dbReference type="Gene3D" id="1.10.630.10">
    <property type="entry name" value="Cytochrome P450"/>
    <property type="match status" value="1"/>
</dbReference>
<dbReference type="PRINTS" id="PR00463">
    <property type="entry name" value="EP450I"/>
</dbReference>
<evidence type="ECO:0000313" key="2">
    <source>
        <dbReference type="EMBL" id="OCL07514.1"/>
    </source>
</evidence>
<dbReference type="InterPro" id="IPR050121">
    <property type="entry name" value="Cytochrome_P450_monoxygenase"/>
</dbReference>
<proteinExistence type="predicted"/>
<gene>
    <name evidence="2" type="ORF">AOQ84DRAFT_408818</name>
</gene>
<keyword evidence="1" id="KW-0349">Heme</keyword>
<dbReference type="Pfam" id="PF00067">
    <property type="entry name" value="p450"/>
    <property type="match status" value="1"/>
</dbReference>
<dbReference type="PANTHER" id="PTHR24305">
    <property type="entry name" value="CYTOCHROME P450"/>
    <property type="match status" value="1"/>
</dbReference>
<dbReference type="EMBL" id="KV749853">
    <property type="protein sequence ID" value="OCL07514.1"/>
    <property type="molecule type" value="Genomic_DNA"/>
</dbReference>
<dbReference type="PANTHER" id="PTHR24305:SF78">
    <property type="entry name" value="P450, PUTATIVE (EUROFUNG)-RELATED"/>
    <property type="match status" value="1"/>
</dbReference>
<dbReference type="SUPFAM" id="SSF48264">
    <property type="entry name" value="Cytochrome P450"/>
    <property type="match status" value="1"/>
</dbReference>
<keyword evidence="2" id="KW-0560">Oxidoreductase</keyword>
<feature type="binding site" description="axial binding residue" evidence="1">
    <location>
        <position position="414"/>
    </location>
    <ligand>
        <name>heme</name>
        <dbReference type="ChEBI" id="CHEBI:30413"/>
    </ligand>
    <ligandPart>
        <name>Fe</name>
        <dbReference type="ChEBI" id="CHEBI:18248"/>
    </ligandPart>
</feature>
<organism evidence="2 3">
    <name type="scientific">Glonium stellatum</name>
    <dbReference type="NCBI Taxonomy" id="574774"/>
    <lineage>
        <taxon>Eukaryota</taxon>
        <taxon>Fungi</taxon>
        <taxon>Dikarya</taxon>
        <taxon>Ascomycota</taxon>
        <taxon>Pezizomycotina</taxon>
        <taxon>Dothideomycetes</taxon>
        <taxon>Pleosporomycetidae</taxon>
        <taxon>Gloniales</taxon>
        <taxon>Gloniaceae</taxon>
        <taxon>Glonium</taxon>
    </lineage>
</organism>
<dbReference type="CDD" id="cd11061">
    <property type="entry name" value="CYP67-like"/>
    <property type="match status" value="1"/>
</dbReference>
<dbReference type="GO" id="GO:0005506">
    <property type="term" value="F:iron ion binding"/>
    <property type="evidence" value="ECO:0007669"/>
    <property type="project" value="InterPro"/>
</dbReference>
<name>A0A8E2JS47_9PEZI</name>
<dbReference type="GO" id="GO:0020037">
    <property type="term" value="F:heme binding"/>
    <property type="evidence" value="ECO:0007669"/>
    <property type="project" value="InterPro"/>
</dbReference>
<keyword evidence="2" id="KW-0503">Monooxygenase</keyword>
<dbReference type="OrthoDB" id="6692864at2759"/>
<keyword evidence="1" id="KW-0479">Metal-binding</keyword>
<dbReference type="InterPro" id="IPR001128">
    <property type="entry name" value="Cyt_P450"/>
</dbReference>
<accession>A0A8E2JS47</accession>
<evidence type="ECO:0000256" key="1">
    <source>
        <dbReference type="PIRSR" id="PIRSR602401-1"/>
    </source>
</evidence>
<dbReference type="Proteomes" id="UP000250140">
    <property type="component" value="Unassembled WGS sequence"/>
</dbReference>
<reference evidence="2 3" key="1">
    <citation type="journal article" date="2016" name="Nat. Commun.">
        <title>Ectomycorrhizal ecology is imprinted in the genome of the dominant symbiotic fungus Cenococcum geophilum.</title>
        <authorList>
            <consortium name="DOE Joint Genome Institute"/>
            <person name="Peter M."/>
            <person name="Kohler A."/>
            <person name="Ohm R.A."/>
            <person name="Kuo A."/>
            <person name="Krutzmann J."/>
            <person name="Morin E."/>
            <person name="Arend M."/>
            <person name="Barry K.W."/>
            <person name="Binder M."/>
            <person name="Choi C."/>
            <person name="Clum A."/>
            <person name="Copeland A."/>
            <person name="Grisel N."/>
            <person name="Haridas S."/>
            <person name="Kipfer T."/>
            <person name="LaButti K."/>
            <person name="Lindquist E."/>
            <person name="Lipzen A."/>
            <person name="Maire R."/>
            <person name="Meier B."/>
            <person name="Mihaltcheva S."/>
            <person name="Molinier V."/>
            <person name="Murat C."/>
            <person name="Poggeler S."/>
            <person name="Quandt C.A."/>
            <person name="Sperisen C."/>
            <person name="Tritt A."/>
            <person name="Tisserant E."/>
            <person name="Crous P.W."/>
            <person name="Henrissat B."/>
            <person name="Nehls U."/>
            <person name="Egli S."/>
            <person name="Spatafora J.W."/>
            <person name="Grigoriev I.V."/>
            <person name="Martin F.M."/>
        </authorList>
    </citation>
    <scope>NUCLEOTIDE SEQUENCE [LARGE SCALE GENOMIC DNA]</scope>
    <source>
        <strain evidence="2 3">CBS 207.34</strain>
    </source>
</reference>
<evidence type="ECO:0000313" key="3">
    <source>
        <dbReference type="Proteomes" id="UP000250140"/>
    </source>
</evidence>
<dbReference type="PRINTS" id="PR00385">
    <property type="entry name" value="P450"/>
</dbReference>
<keyword evidence="1" id="KW-0408">Iron</keyword>
<dbReference type="FunFam" id="1.10.630.10:FF:000129">
    <property type="entry name" value="Benzoate 4-monooxygenase cytochrome P450"/>
    <property type="match status" value="1"/>
</dbReference>
<dbReference type="InterPro" id="IPR002401">
    <property type="entry name" value="Cyt_P450_E_grp-I"/>
</dbReference>
<dbReference type="AlphaFoldDB" id="A0A8E2JS47"/>
<sequence length="473" mass="53618">IVVYRLFFHRLHKFPGPFGAKLTRFYAVSRASKNIQYHKEVAKMHEQYGDFIRTGPREICIVRKSAVALIYGPNSECRKSTWYSQVSSDYKKCSIHLTRNFNDHRKRRKAWDRSLSTKALSIYEPQIKSKTDFFIKQLDARAGKPVDVTAWSMLFSFDIMGVVGFGKDFNNLTSGNEHPAIRAVHEHIAFLGVMSNIPWLLNLIGSMPGASAGYSGFFNWCANELEEKQKTWDSEQEPQDIVAWLLKSFKGKDQSASPSEAALHEDIRVVIVAGSETTASTLANIFYYLAKYPATLRKLQNFLDQSMPGGASDWSYEKVKAITFIDHIINETLRLKPVLLTGASRVTPAKGLQVDEVYIPGDTNVFVPAQLIQTHPRYHSQALEFVPERFGERKKEMDTEDAPFFPFSLRPYSCPGKNLALISLRMTISSIAQHYNISFAPGETGENFDKEAMETFTTTLPPLLLQFTPRQSN</sequence>
<dbReference type="GO" id="GO:0016705">
    <property type="term" value="F:oxidoreductase activity, acting on paired donors, with incorporation or reduction of molecular oxygen"/>
    <property type="evidence" value="ECO:0007669"/>
    <property type="project" value="InterPro"/>
</dbReference>
<protein>
    <submittedName>
        <fullName evidence="2">Putative benzoate 4-monooxygenase cytochrome P450</fullName>
    </submittedName>
</protein>
<keyword evidence="3" id="KW-1185">Reference proteome</keyword>
<comment type="cofactor">
    <cofactor evidence="1">
        <name>heme</name>
        <dbReference type="ChEBI" id="CHEBI:30413"/>
    </cofactor>
</comment>
<dbReference type="GO" id="GO:0004497">
    <property type="term" value="F:monooxygenase activity"/>
    <property type="evidence" value="ECO:0007669"/>
    <property type="project" value="UniProtKB-KW"/>
</dbReference>